<proteinExistence type="predicted"/>
<evidence type="ECO:0000313" key="2">
    <source>
        <dbReference type="EMBL" id="VAX02658.1"/>
    </source>
</evidence>
<dbReference type="AlphaFoldDB" id="A0A3B1ATI4"/>
<feature type="compositionally biased region" description="Polar residues" evidence="1">
    <location>
        <begin position="12"/>
        <end position="22"/>
    </location>
</feature>
<evidence type="ECO:0000256" key="1">
    <source>
        <dbReference type="SAM" id="MobiDB-lite"/>
    </source>
</evidence>
<sequence length="22" mass="2260">MNSVVDIAPDNTAETVLTDSAP</sequence>
<feature type="non-terminal residue" evidence="2">
    <location>
        <position position="22"/>
    </location>
</feature>
<protein>
    <submittedName>
        <fullName evidence="2">Uncharacterized protein</fullName>
    </submittedName>
</protein>
<reference evidence="2" key="1">
    <citation type="submission" date="2018-06" db="EMBL/GenBank/DDBJ databases">
        <authorList>
            <person name="Zhirakovskaya E."/>
        </authorList>
    </citation>
    <scope>NUCLEOTIDE SEQUENCE</scope>
</reference>
<feature type="region of interest" description="Disordered" evidence="1">
    <location>
        <begin position="1"/>
        <end position="22"/>
    </location>
</feature>
<dbReference type="EMBL" id="UOFV01000334">
    <property type="protein sequence ID" value="VAX02658.1"/>
    <property type="molecule type" value="Genomic_DNA"/>
</dbReference>
<name>A0A3B1ATI4_9ZZZZ</name>
<organism evidence="2">
    <name type="scientific">hydrothermal vent metagenome</name>
    <dbReference type="NCBI Taxonomy" id="652676"/>
    <lineage>
        <taxon>unclassified sequences</taxon>
        <taxon>metagenomes</taxon>
        <taxon>ecological metagenomes</taxon>
    </lineage>
</organism>
<accession>A0A3B1ATI4</accession>
<gene>
    <name evidence="2" type="ORF">MNBD_GAMMA19-759</name>
</gene>